<dbReference type="Proteomes" id="UP001443914">
    <property type="component" value="Unassembled WGS sequence"/>
</dbReference>
<accession>A0AAW1JBF9</accession>
<dbReference type="EMBL" id="JBDFQZ010000008">
    <property type="protein sequence ID" value="KAK9699965.1"/>
    <property type="molecule type" value="Genomic_DNA"/>
</dbReference>
<organism evidence="4 5">
    <name type="scientific">Saponaria officinalis</name>
    <name type="common">Common soapwort</name>
    <name type="synonym">Lychnis saponaria</name>
    <dbReference type="NCBI Taxonomy" id="3572"/>
    <lineage>
        <taxon>Eukaryota</taxon>
        <taxon>Viridiplantae</taxon>
        <taxon>Streptophyta</taxon>
        <taxon>Embryophyta</taxon>
        <taxon>Tracheophyta</taxon>
        <taxon>Spermatophyta</taxon>
        <taxon>Magnoliopsida</taxon>
        <taxon>eudicotyledons</taxon>
        <taxon>Gunneridae</taxon>
        <taxon>Pentapetalae</taxon>
        <taxon>Caryophyllales</taxon>
        <taxon>Caryophyllaceae</taxon>
        <taxon>Caryophylleae</taxon>
        <taxon>Saponaria</taxon>
    </lineage>
</organism>
<reference evidence="4" key="1">
    <citation type="submission" date="2024-03" db="EMBL/GenBank/DDBJ databases">
        <title>WGS assembly of Saponaria officinalis var. Norfolk2.</title>
        <authorList>
            <person name="Jenkins J."/>
            <person name="Shu S."/>
            <person name="Grimwood J."/>
            <person name="Barry K."/>
            <person name="Goodstein D."/>
            <person name="Schmutz J."/>
            <person name="Leebens-Mack J."/>
            <person name="Osbourn A."/>
        </authorList>
    </citation>
    <scope>NUCLEOTIDE SEQUENCE [LARGE SCALE GENOMIC DNA]</scope>
    <source>
        <strain evidence="4">JIC</strain>
    </source>
</reference>
<dbReference type="PANTHER" id="PTHR47274">
    <property type="entry name" value="BTB/POZ DOMAIN CONTAINING PROTEIN, EXPRESSED-RELATED"/>
    <property type="match status" value="1"/>
</dbReference>
<dbReference type="AlphaFoldDB" id="A0AAW1JBF9"/>
<dbReference type="CDD" id="cd14733">
    <property type="entry name" value="BACK"/>
    <property type="match status" value="1"/>
</dbReference>
<keyword evidence="5" id="KW-1185">Reference proteome</keyword>
<dbReference type="InterPro" id="IPR044784">
    <property type="entry name" value="At1g01640-like"/>
</dbReference>
<evidence type="ECO:0000313" key="4">
    <source>
        <dbReference type="EMBL" id="KAK9699965.1"/>
    </source>
</evidence>
<gene>
    <name evidence="4" type="ORF">RND81_08G207500</name>
</gene>
<proteinExistence type="predicted"/>
<dbReference type="CDD" id="cd18186">
    <property type="entry name" value="BTB_POZ_ZBTB_KLHL-like"/>
    <property type="match status" value="1"/>
</dbReference>
<dbReference type="PANTHER" id="PTHR47274:SF1">
    <property type="entry name" value="BTB_POZ DOMAIN CONTAINING PROTEIN, EXPRESSED"/>
    <property type="match status" value="1"/>
</dbReference>
<evidence type="ECO:0000256" key="1">
    <source>
        <dbReference type="ARBA" id="ARBA00002668"/>
    </source>
</evidence>
<dbReference type="SUPFAM" id="SSF54695">
    <property type="entry name" value="POZ domain"/>
    <property type="match status" value="1"/>
</dbReference>
<dbReference type="InterPro" id="IPR011333">
    <property type="entry name" value="SKP1/BTB/POZ_sf"/>
</dbReference>
<feature type="domain" description="BTB" evidence="3">
    <location>
        <begin position="114"/>
        <end position="184"/>
    </location>
</feature>
<dbReference type="PROSITE" id="PS50097">
    <property type="entry name" value="BTB"/>
    <property type="match status" value="1"/>
</dbReference>
<comment type="caution">
    <text evidence="4">The sequence shown here is derived from an EMBL/GenBank/DDBJ whole genome shotgun (WGS) entry which is preliminary data.</text>
</comment>
<dbReference type="Gene3D" id="3.30.710.10">
    <property type="entry name" value="Potassium Channel Kv1.1, Chain A"/>
    <property type="match status" value="1"/>
</dbReference>
<dbReference type="Gene3D" id="1.25.40.420">
    <property type="match status" value="1"/>
</dbReference>
<name>A0AAW1JBF9_SAPOF</name>
<comment type="pathway">
    <text evidence="2">Protein modification; protein ubiquitination.</text>
</comment>
<evidence type="ECO:0000313" key="5">
    <source>
        <dbReference type="Proteomes" id="UP001443914"/>
    </source>
</evidence>
<evidence type="ECO:0000259" key="3">
    <source>
        <dbReference type="PROSITE" id="PS50097"/>
    </source>
</evidence>
<protein>
    <recommendedName>
        <fullName evidence="3">BTB domain-containing protein</fullName>
    </recommendedName>
</protein>
<evidence type="ECO:0000256" key="2">
    <source>
        <dbReference type="ARBA" id="ARBA00004906"/>
    </source>
</evidence>
<sequence length="294" mass="33188">MVGHFIMDCSICTTMPVELRPPRNTICAECYKGARTVGTLLNKFDDDNDNDNDNRSDKIIAKCNGHIVTLSNTSKGFVNVIKWMKEMKEKEKELNEKLKFVGDFEVAFKNQMHTDILVNPGYNGPPIPAHRALLAAKSEIFKNMLDSDGCKEAPNDAITLPELNHDELESLLEFLYSGRLPNDKVEKHVYSLYIAADKYMIPFLQKFCEKQMLRALSSSNALDVLQISDVCSNITLKDIALNFIVKNMEDILFTPKFETFALKNAHLSVQITRALFLDLKKIGECQAKIGECQG</sequence>
<dbReference type="Pfam" id="PF00651">
    <property type="entry name" value="BTB"/>
    <property type="match status" value="1"/>
</dbReference>
<comment type="function">
    <text evidence="1">May act as a substrate-specific adapter of an E3 ubiquitin-protein ligase complex (CUL3-RBX1-BTB) which mediates the ubiquitination and subsequent proteasomal degradation of target proteins.</text>
</comment>
<dbReference type="SMART" id="SM00225">
    <property type="entry name" value="BTB"/>
    <property type="match status" value="1"/>
</dbReference>
<dbReference type="InterPro" id="IPR000210">
    <property type="entry name" value="BTB/POZ_dom"/>
</dbReference>